<keyword evidence="4" id="KW-0325">Glycoprotein</keyword>
<evidence type="ECO:0000256" key="2">
    <source>
        <dbReference type="ARBA" id="ARBA00023136"/>
    </source>
</evidence>
<dbReference type="InterPro" id="IPR036352">
    <property type="entry name" value="Semap_dom_sf"/>
</dbReference>
<proteinExistence type="predicted"/>
<dbReference type="Pfam" id="PF01403">
    <property type="entry name" value="Sema"/>
    <property type="match status" value="1"/>
</dbReference>
<evidence type="ECO:0000256" key="6">
    <source>
        <dbReference type="SAM" id="MobiDB-lite"/>
    </source>
</evidence>
<dbReference type="Pfam" id="PF01437">
    <property type="entry name" value="PSI"/>
    <property type="match status" value="1"/>
</dbReference>
<keyword evidence="7" id="KW-0812">Transmembrane</keyword>
<dbReference type="PANTHER" id="PTHR11036">
    <property type="entry name" value="SEMAPHORIN"/>
    <property type="match status" value="1"/>
</dbReference>
<dbReference type="Proteomes" id="UP000265020">
    <property type="component" value="Unassembled WGS sequence"/>
</dbReference>
<dbReference type="PROSITE" id="PS50835">
    <property type="entry name" value="IG_LIKE"/>
    <property type="match status" value="1"/>
</dbReference>
<evidence type="ECO:0000256" key="5">
    <source>
        <dbReference type="PROSITE-ProRule" id="PRU00352"/>
    </source>
</evidence>
<dbReference type="InterPro" id="IPR007110">
    <property type="entry name" value="Ig-like_dom"/>
</dbReference>
<organism evidence="10 11">
    <name type="scientific">Cyprinodon variegatus</name>
    <name type="common">Sheepshead minnow</name>
    <dbReference type="NCBI Taxonomy" id="28743"/>
    <lineage>
        <taxon>Eukaryota</taxon>
        <taxon>Metazoa</taxon>
        <taxon>Chordata</taxon>
        <taxon>Craniata</taxon>
        <taxon>Vertebrata</taxon>
        <taxon>Euteleostomi</taxon>
        <taxon>Actinopterygii</taxon>
        <taxon>Neopterygii</taxon>
        <taxon>Teleostei</taxon>
        <taxon>Neoteleostei</taxon>
        <taxon>Acanthomorphata</taxon>
        <taxon>Ovalentaria</taxon>
        <taxon>Atherinomorphae</taxon>
        <taxon>Cyprinodontiformes</taxon>
        <taxon>Cyprinodontidae</taxon>
        <taxon>Cyprinodon</taxon>
    </lineage>
</organism>
<feature type="transmembrane region" description="Helical" evidence="7">
    <location>
        <begin position="680"/>
        <end position="702"/>
    </location>
</feature>
<evidence type="ECO:0000256" key="3">
    <source>
        <dbReference type="ARBA" id="ARBA00023157"/>
    </source>
</evidence>
<dbReference type="GO" id="GO:0045499">
    <property type="term" value="F:chemorepellent activity"/>
    <property type="evidence" value="ECO:0007669"/>
    <property type="project" value="TreeGrafter"/>
</dbReference>
<comment type="subcellular location">
    <subcellularLocation>
        <location evidence="1">Membrane</location>
    </subcellularLocation>
</comment>
<dbReference type="InterPro" id="IPR001627">
    <property type="entry name" value="Semap_dom"/>
</dbReference>
<dbReference type="GO" id="GO:0005886">
    <property type="term" value="C:plasma membrane"/>
    <property type="evidence" value="ECO:0007669"/>
    <property type="project" value="TreeGrafter"/>
</dbReference>
<feature type="compositionally biased region" description="Basic and acidic residues" evidence="6">
    <location>
        <begin position="607"/>
        <end position="629"/>
    </location>
</feature>
<feature type="region of interest" description="Disordered" evidence="6">
    <location>
        <begin position="575"/>
        <end position="672"/>
    </location>
</feature>
<dbReference type="InterPro" id="IPR015943">
    <property type="entry name" value="WD40/YVTN_repeat-like_dom_sf"/>
</dbReference>
<sequence>MKIKTALPLLTFPKVPLNHFSLPDVSNTTTLLLSNDASTLYVGARNAILSLDVSQSDVIQLNKQVTWSPSEAEMESCAGKGKNRQVTMDPSTPFTTRILLQNFTLFETLRGFFLFFKNSAPSVGFSLSADEELFTASTTDFKGRTPQISRFLSKDGRPDVNLDSSVSRLEEPTFVSSSLDPAEKKLHIFFNEVGKEFNFVRQLQIPRVAQVCKDDVGGQRTLQKKWTSFAKSSLLCQLPKQLPFNILEDIFTLQPPEGADTSETLFYGVFSSQWSIRPESAVCIFKLTDIRKAFSGSFKTLEKETYQLKLSQRRDYLGKCGLSNASDAELSEVKKSFLTNEDVHPAEKVLVFPEQKYSRMVVMTTQAANGKQFNILFLLTESGFLHKVVSLDQGPRVIEEIQVFKEPQQVKSMIISSSKRVLYVGTSEGVTAVPVARCSVYRSCSQCLLARDPLCGWSQTRRTCTALDGRQISQPNLDRFPAPWFPPAEVVVRLNELVKLDCPKPSNLATLSWSFSGTRALPSEFPQMRADGSLMFFASPMRFGGYRCQAKEDGLRELVVIYTVREAYSPRHLPKPVTETLASQSPGDENIGTEEPTVSDGHNNETTTKDGEVSEPKNILEADIEERVTVAKGETFSRKTHSTHDGSGSEEPAPTSRTDSRSMLNPSQSTPNQRSYYSELVAVTFLLVVCLLVLALGFLWIWKQKKAVSRGNGMFSPEDKGRTNMCMQVSELTTLEGGPDQTFTQ</sequence>
<dbReference type="Ensembl" id="ENSCVAT00000009622.1">
    <property type="protein sequence ID" value="ENSCVAP00000022305.1"/>
    <property type="gene ID" value="ENSCVAG00000004918.1"/>
</dbReference>
<dbReference type="SMART" id="SM00630">
    <property type="entry name" value="Sema"/>
    <property type="match status" value="1"/>
</dbReference>
<dbReference type="InterPro" id="IPR002165">
    <property type="entry name" value="Plexin_repeat"/>
</dbReference>
<comment type="caution">
    <text evidence="5">Lacks conserved residue(s) required for the propagation of feature annotation.</text>
</comment>
<dbReference type="SUPFAM" id="SSF101912">
    <property type="entry name" value="Sema domain"/>
    <property type="match status" value="1"/>
</dbReference>
<evidence type="ECO:0000259" key="8">
    <source>
        <dbReference type="PROSITE" id="PS50835"/>
    </source>
</evidence>
<evidence type="ECO:0000256" key="4">
    <source>
        <dbReference type="ARBA" id="ARBA00023180"/>
    </source>
</evidence>
<evidence type="ECO:0000313" key="11">
    <source>
        <dbReference type="Proteomes" id="UP000265020"/>
    </source>
</evidence>
<evidence type="ECO:0000256" key="7">
    <source>
        <dbReference type="SAM" id="Phobius"/>
    </source>
</evidence>
<keyword evidence="7" id="KW-1133">Transmembrane helix</keyword>
<dbReference type="PANTHER" id="PTHR11036:SF145">
    <property type="entry name" value="SEMAPHORIN-4A ISOFORM X1-RELATED"/>
    <property type="match status" value="1"/>
</dbReference>
<keyword evidence="3" id="KW-1015">Disulfide bond</keyword>
<feature type="compositionally biased region" description="Polar residues" evidence="6">
    <location>
        <begin position="655"/>
        <end position="672"/>
    </location>
</feature>
<name>A0A3Q2GBS7_CYPVA</name>
<dbReference type="AlphaFoldDB" id="A0A3Q2GBS7"/>
<accession>A0A3Q2GBS7</accession>
<dbReference type="STRING" id="28743.ENSCVAP00000022305"/>
<dbReference type="OMA" id="ACGSYAY"/>
<dbReference type="SUPFAM" id="SSF103575">
    <property type="entry name" value="Plexin repeat"/>
    <property type="match status" value="1"/>
</dbReference>
<feature type="domain" description="Sema" evidence="9">
    <location>
        <begin position="1"/>
        <end position="435"/>
    </location>
</feature>
<dbReference type="GO" id="GO:0030335">
    <property type="term" value="P:positive regulation of cell migration"/>
    <property type="evidence" value="ECO:0007669"/>
    <property type="project" value="TreeGrafter"/>
</dbReference>
<reference evidence="10" key="1">
    <citation type="submission" date="2025-08" db="UniProtKB">
        <authorList>
            <consortium name="Ensembl"/>
        </authorList>
    </citation>
    <scope>IDENTIFICATION</scope>
</reference>
<reference evidence="10" key="2">
    <citation type="submission" date="2025-09" db="UniProtKB">
        <authorList>
            <consortium name="Ensembl"/>
        </authorList>
    </citation>
    <scope>IDENTIFICATION</scope>
</reference>
<dbReference type="Gene3D" id="2.130.10.10">
    <property type="entry name" value="YVTN repeat-like/Quinoprotein amine dehydrogenase"/>
    <property type="match status" value="1"/>
</dbReference>
<dbReference type="InterPro" id="IPR016201">
    <property type="entry name" value="PSI"/>
</dbReference>
<protein>
    <submittedName>
        <fullName evidence="10">Semaphorin-4B-like</fullName>
    </submittedName>
</protein>
<evidence type="ECO:0000313" key="10">
    <source>
        <dbReference type="Ensembl" id="ENSCVAP00000022305.1"/>
    </source>
</evidence>
<feature type="domain" description="Ig-like" evidence="8">
    <location>
        <begin position="475"/>
        <end position="550"/>
    </location>
</feature>
<dbReference type="PROSITE" id="PS51004">
    <property type="entry name" value="SEMA"/>
    <property type="match status" value="1"/>
</dbReference>
<dbReference type="InterPro" id="IPR027231">
    <property type="entry name" value="Semaphorin"/>
</dbReference>
<dbReference type="GO" id="GO:0030215">
    <property type="term" value="F:semaphorin receptor binding"/>
    <property type="evidence" value="ECO:0007669"/>
    <property type="project" value="InterPro"/>
</dbReference>
<keyword evidence="11" id="KW-1185">Reference proteome</keyword>
<dbReference type="GO" id="GO:0071526">
    <property type="term" value="P:semaphorin-plexin signaling pathway"/>
    <property type="evidence" value="ECO:0007669"/>
    <property type="project" value="TreeGrafter"/>
</dbReference>
<dbReference type="GO" id="GO:0001755">
    <property type="term" value="P:neural crest cell migration"/>
    <property type="evidence" value="ECO:0007669"/>
    <property type="project" value="TreeGrafter"/>
</dbReference>
<dbReference type="GeneTree" id="ENSGT00940000154870"/>
<dbReference type="SMART" id="SM00423">
    <property type="entry name" value="PSI"/>
    <property type="match status" value="1"/>
</dbReference>
<evidence type="ECO:0000256" key="1">
    <source>
        <dbReference type="ARBA" id="ARBA00004370"/>
    </source>
</evidence>
<dbReference type="Gene3D" id="3.30.1680.10">
    <property type="entry name" value="ligand-binding face of the semaphorins, domain 2"/>
    <property type="match status" value="1"/>
</dbReference>
<evidence type="ECO:0000259" key="9">
    <source>
        <dbReference type="PROSITE" id="PS51004"/>
    </source>
</evidence>
<keyword evidence="2 7" id="KW-0472">Membrane</keyword>
<dbReference type="GO" id="GO:0007411">
    <property type="term" value="P:axon guidance"/>
    <property type="evidence" value="ECO:0007669"/>
    <property type="project" value="TreeGrafter"/>
</dbReference>